<dbReference type="InterPro" id="IPR012347">
    <property type="entry name" value="Ferritin-like"/>
</dbReference>
<name>A0A316D3M8_9BACL</name>
<proteinExistence type="predicted"/>
<dbReference type="EMBL" id="QGGL01000023">
    <property type="protein sequence ID" value="PWK05389.1"/>
    <property type="molecule type" value="Genomic_DNA"/>
</dbReference>
<protein>
    <submittedName>
        <fullName evidence="1">Uncharacterized protein DUF3231</fullName>
    </submittedName>
</protein>
<reference evidence="1 2" key="1">
    <citation type="submission" date="2018-05" db="EMBL/GenBank/DDBJ databases">
        <title>Genomic Encyclopedia of Type Strains, Phase IV (KMG-IV): sequencing the most valuable type-strain genomes for metagenomic binning, comparative biology and taxonomic classification.</title>
        <authorList>
            <person name="Goeker M."/>
        </authorList>
    </citation>
    <scope>NUCLEOTIDE SEQUENCE [LARGE SCALE GENOMIC DNA]</scope>
    <source>
        <strain evidence="1 2">DSM 18773</strain>
    </source>
</reference>
<evidence type="ECO:0000313" key="1">
    <source>
        <dbReference type="EMBL" id="PWK05389.1"/>
    </source>
</evidence>
<dbReference type="InterPro" id="IPR021617">
    <property type="entry name" value="DUF3231"/>
</dbReference>
<keyword evidence="2" id="KW-1185">Reference proteome</keyword>
<dbReference type="Proteomes" id="UP000245634">
    <property type="component" value="Unassembled WGS sequence"/>
</dbReference>
<dbReference type="Pfam" id="PF11553">
    <property type="entry name" value="DUF3231"/>
    <property type="match status" value="2"/>
</dbReference>
<accession>A0A316D3M8</accession>
<gene>
    <name evidence="1" type="ORF">C7459_12314</name>
</gene>
<organism evidence="1 2">
    <name type="scientific">Tumebacillus permanentifrigoris</name>
    <dbReference type="NCBI Taxonomy" id="378543"/>
    <lineage>
        <taxon>Bacteria</taxon>
        <taxon>Bacillati</taxon>
        <taxon>Bacillota</taxon>
        <taxon>Bacilli</taxon>
        <taxon>Bacillales</taxon>
        <taxon>Alicyclobacillaceae</taxon>
        <taxon>Tumebacillus</taxon>
    </lineage>
</organism>
<comment type="caution">
    <text evidence="1">The sequence shown here is derived from an EMBL/GenBank/DDBJ whole genome shotgun (WGS) entry which is preliminary data.</text>
</comment>
<dbReference type="RefSeq" id="WP_170119578.1">
    <property type="nucleotide sequence ID" value="NZ_QGGL01000023.1"/>
</dbReference>
<evidence type="ECO:0000313" key="2">
    <source>
        <dbReference type="Proteomes" id="UP000245634"/>
    </source>
</evidence>
<dbReference type="AlphaFoldDB" id="A0A316D3M8"/>
<sequence length="341" mass="38094">MTTGKDKKMTEHNIRLTSAEIGHLWSLYISDTMSVCTLGYFLKKLEDAEILPVLEYALHLSKQHLETVTEIFTHESFPIPIGFTDADVDLDAPRLFSDTFILNYLKNMSRIGLAANALALSMCARSDVRDFYVEALASTSELYTRSAKVQLSKGLYIRPPYISIPKQVSFIEHESFMSGLLGKKRPLTALEVASLWVNSETNTLGRSVATGFSQVAKSKNVRQYMVRARDISAKHVEVFHDLLNEEMLPAPQTWDSDVLDSTHAPFSDKLMMYHIAVLSQAGFGNYGIAASGAMRRDLGPMYARLIAEVATFADDGMELMIENRWVEEPPQAENRNALAGV</sequence>
<dbReference type="Gene3D" id="1.20.1260.10">
    <property type="match status" value="2"/>
</dbReference>